<gene>
    <name evidence="4" type="ORF">XD73_0820</name>
</gene>
<comment type="caution">
    <text evidence="4">The sequence shown here is derived from an EMBL/GenBank/DDBJ whole genome shotgun (WGS) entry which is preliminary data.</text>
</comment>
<dbReference type="SUPFAM" id="SSF55729">
    <property type="entry name" value="Acyl-CoA N-acyltransferases (Nat)"/>
    <property type="match status" value="1"/>
</dbReference>
<reference evidence="4 5" key="1">
    <citation type="journal article" date="2015" name="MBio">
        <title>Genome-Resolved Metagenomic Analysis Reveals Roles for Candidate Phyla and Other Microbial Community Members in Biogeochemical Transformations in Oil Reservoirs.</title>
        <authorList>
            <person name="Hu P."/>
            <person name="Tom L."/>
            <person name="Singh A."/>
            <person name="Thomas B.C."/>
            <person name="Baker B.J."/>
            <person name="Piceno Y.M."/>
            <person name="Andersen G.L."/>
            <person name="Banfield J.F."/>
        </authorList>
    </citation>
    <scope>NUCLEOTIDE SEQUENCE [LARGE SCALE GENOMIC DNA]</scope>
    <source>
        <strain evidence="4">46_16</strain>
    </source>
</reference>
<dbReference type="PROSITE" id="PS51186">
    <property type="entry name" value="GNAT"/>
    <property type="match status" value="1"/>
</dbReference>
<sequence length="179" mass="20991">MPEITIRSFEPEDVENLQFFEHGYYTDYVWQMSLDLNIDRMRTTFQRVRLPRQVFVSYPRKRELIFQEMDDVESVLVAVFDERPVGYVKITSSKNLGVARVSDLVVSSPIRRQGIASGLMVASMDLCTNRRFHTLILEVQSKNDPAIRMANKLGFNFCGFQDHYFPNQELALFFSRFTR</sequence>
<protein>
    <recommendedName>
        <fullName evidence="3">N-acetyltransferase domain-containing protein</fullName>
    </recommendedName>
</protein>
<dbReference type="Pfam" id="PF00583">
    <property type="entry name" value="Acetyltransf_1"/>
    <property type="match status" value="1"/>
</dbReference>
<dbReference type="PANTHER" id="PTHR42919">
    <property type="entry name" value="N-ALPHA-ACETYLTRANSFERASE"/>
    <property type="match status" value="1"/>
</dbReference>
<evidence type="ECO:0000313" key="4">
    <source>
        <dbReference type="EMBL" id="KUK46307.1"/>
    </source>
</evidence>
<dbReference type="PANTHER" id="PTHR42919:SF8">
    <property type="entry name" value="N-ALPHA-ACETYLTRANSFERASE 50"/>
    <property type="match status" value="1"/>
</dbReference>
<evidence type="ECO:0000256" key="1">
    <source>
        <dbReference type="ARBA" id="ARBA00022679"/>
    </source>
</evidence>
<evidence type="ECO:0000256" key="2">
    <source>
        <dbReference type="ARBA" id="ARBA00023315"/>
    </source>
</evidence>
<accession>A0A101FXW8</accession>
<dbReference type="Proteomes" id="UP000064249">
    <property type="component" value="Unassembled WGS sequence"/>
</dbReference>
<dbReference type="InterPro" id="IPR016181">
    <property type="entry name" value="Acyl_CoA_acyltransferase"/>
</dbReference>
<name>A0A101FXW8_9CHLR</name>
<feature type="domain" description="N-acetyltransferase" evidence="3">
    <location>
        <begin position="4"/>
        <end position="179"/>
    </location>
</feature>
<dbReference type="InterPro" id="IPR000182">
    <property type="entry name" value="GNAT_dom"/>
</dbReference>
<keyword evidence="2" id="KW-0012">Acyltransferase</keyword>
<dbReference type="AlphaFoldDB" id="A0A101FXW8"/>
<dbReference type="Gene3D" id="3.40.630.30">
    <property type="match status" value="1"/>
</dbReference>
<dbReference type="CDD" id="cd04301">
    <property type="entry name" value="NAT_SF"/>
    <property type="match status" value="1"/>
</dbReference>
<dbReference type="InterPro" id="IPR051556">
    <property type="entry name" value="N-term/lysine_N-AcTrnsfr"/>
</dbReference>
<organism evidence="4 5">
    <name type="scientific">Anaerolinea thermophila</name>
    <dbReference type="NCBI Taxonomy" id="167964"/>
    <lineage>
        <taxon>Bacteria</taxon>
        <taxon>Bacillati</taxon>
        <taxon>Chloroflexota</taxon>
        <taxon>Anaerolineae</taxon>
        <taxon>Anaerolineales</taxon>
        <taxon>Anaerolineaceae</taxon>
        <taxon>Anaerolinea</taxon>
    </lineage>
</organism>
<evidence type="ECO:0000259" key="3">
    <source>
        <dbReference type="PROSITE" id="PS51186"/>
    </source>
</evidence>
<dbReference type="EMBL" id="LGFU01000041">
    <property type="protein sequence ID" value="KUK46307.1"/>
    <property type="molecule type" value="Genomic_DNA"/>
</dbReference>
<dbReference type="GO" id="GO:0016747">
    <property type="term" value="F:acyltransferase activity, transferring groups other than amino-acyl groups"/>
    <property type="evidence" value="ECO:0007669"/>
    <property type="project" value="InterPro"/>
</dbReference>
<evidence type="ECO:0000313" key="5">
    <source>
        <dbReference type="Proteomes" id="UP000064249"/>
    </source>
</evidence>
<keyword evidence="1" id="KW-0808">Transferase</keyword>
<proteinExistence type="predicted"/>